<organism evidence="1 2">
    <name type="scientific">Roseateles hydrophilus</name>
    <dbReference type="NCBI Taxonomy" id="2975054"/>
    <lineage>
        <taxon>Bacteria</taxon>
        <taxon>Pseudomonadati</taxon>
        <taxon>Pseudomonadota</taxon>
        <taxon>Betaproteobacteria</taxon>
        <taxon>Burkholderiales</taxon>
        <taxon>Sphaerotilaceae</taxon>
        <taxon>Roseateles</taxon>
    </lineage>
</organism>
<comment type="caution">
    <text evidence="1">The sequence shown here is derived from an EMBL/GenBank/DDBJ whole genome shotgun (WGS) entry which is preliminary data.</text>
</comment>
<gene>
    <name evidence="1" type="ORF">NYO99_17545</name>
</gene>
<evidence type="ECO:0000313" key="2">
    <source>
        <dbReference type="Proteomes" id="UP001076464"/>
    </source>
</evidence>
<keyword evidence="2" id="KW-1185">Reference proteome</keyword>
<proteinExistence type="predicted"/>
<dbReference type="Proteomes" id="UP001076464">
    <property type="component" value="Unassembled WGS sequence"/>
</dbReference>
<dbReference type="EMBL" id="JAPPUY010000004">
    <property type="protein sequence ID" value="MCY4746785.1"/>
    <property type="molecule type" value="Genomic_DNA"/>
</dbReference>
<reference evidence="1" key="1">
    <citation type="submission" date="2022-08" db="EMBL/GenBank/DDBJ databases">
        <title>Genome sequencing of Pelomonas sp. UHG3.</title>
        <authorList>
            <person name="So Y."/>
        </authorList>
    </citation>
    <scope>NUCLEOTIDE SEQUENCE</scope>
    <source>
        <strain evidence="1">UHG3</strain>
    </source>
</reference>
<accession>A0ACC6CEH3</accession>
<evidence type="ECO:0000313" key="1">
    <source>
        <dbReference type="EMBL" id="MCY4746785.1"/>
    </source>
</evidence>
<name>A0ACC6CEH3_9BURK</name>
<sequence length="139" mass="15527">MRRTPPVVVHLLPQPVVQGVVAGLVMLAAAGLAAWACSHDLRAWPLWLAVLPAAAWGWRASVVERRRLRWDGETWWLSDVERGDELPVRVAVLIDLDAWLLLQASPGPHWLPLSRRQQPQWGALRATLFSAANGAVRQR</sequence>
<protein>
    <submittedName>
        <fullName evidence="1">Uncharacterized protein</fullName>
    </submittedName>
</protein>